<dbReference type="RefSeq" id="XP_060294834.1">
    <property type="nucleotide sequence ID" value="XM_060444069.1"/>
</dbReference>
<dbReference type="InterPro" id="IPR051468">
    <property type="entry name" value="Fungal_SecMetab_SDRs"/>
</dbReference>
<dbReference type="GeneID" id="85327339"/>
<proteinExistence type="inferred from homology"/>
<protein>
    <submittedName>
        <fullName evidence="2">Short chain oxidoreductase</fullName>
    </submittedName>
</protein>
<accession>A0AA40DUB1</accession>
<evidence type="ECO:0000313" key="3">
    <source>
        <dbReference type="Proteomes" id="UP001172101"/>
    </source>
</evidence>
<dbReference type="PANTHER" id="PTHR43544">
    <property type="entry name" value="SHORT-CHAIN DEHYDROGENASE/REDUCTASE"/>
    <property type="match status" value="1"/>
</dbReference>
<dbReference type="AlphaFoldDB" id="A0AA40DUB1"/>
<dbReference type="PRINTS" id="PR00081">
    <property type="entry name" value="GDHRDH"/>
</dbReference>
<dbReference type="GO" id="GO:0005737">
    <property type="term" value="C:cytoplasm"/>
    <property type="evidence" value="ECO:0007669"/>
    <property type="project" value="TreeGrafter"/>
</dbReference>
<dbReference type="Gene3D" id="3.40.50.720">
    <property type="entry name" value="NAD(P)-binding Rossmann-like Domain"/>
    <property type="match status" value="1"/>
</dbReference>
<dbReference type="GO" id="GO:0016491">
    <property type="term" value="F:oxidoreductase activity"/>
    <property type="evidence" value="ECO:0007669"/>
    <property type="project" value="TreeGrafter"/>
</dbReference>
<dbReference type="InterPro" id="IPR036291">
    <property type="entry name" value="NAD(P)-bd_dom_sf"/>
</dbReference>
<evidence type="ECO:0000256" key="1">
    <source>
        <dbReference type="ARBA" id="ARBA00006484"/>
    </source>
</evidence>
<comment type="caution">
    <text evidence="2">The sequence shown here is derived from an EMBL/GenBank/DDBJ whole genome shotgun (WGS) entry which is preliminary data.</text>
</comment>
<organism evidence="2 3">
    <name type="scientific">Lasiosphaeria miniovina</name>
    <dbReference type="NCBI Taxonomy" id="1954250"/>
    <lineage>
        <taxon>Eukaryota</taxon>
        <taxon>Fungi</taxon>
        <taxon>Dikarya</taxon>
        <taxon>Ascomycota</taxon>
        <taxon>Pezizomycotina</taxon>
        <taxon>Sordariomycetes</taxon>
        <taxon>Sordariomycetidae</taxon>
        <taxon>Sordariales</taxon>
        <taxon>Lasiosphaeriaceae</taxon>
        <taxon>Lasiosphaeria</taxon>
    </lineage>
</organism>
<comment type="similarity">
    <text evidence="1">Belongs to the short-chain dehydrogenases/reductases (SDR) family.</text>
</comment>
<gene>
    <name evidence="2" type="ORF">B0T26DRAFT_742165</name>
</gene>
<name>A0AA40DUB1_9PEZI</name>
<keyword evidence="3" id="KW-1185">Reference proteome</keyword>
<dbReference type="PANTHER" id="PTHR43544:SF36">
    <property type="entry name" value="CHAIN OXIDOREDUCTASE (CSGA), PUTATIVE (AFU_ORTHOLOGUE AFUA_4G00910)-RELATED"/>
    <property type="match status" value="1"/>
</dbReference>
<dbReference type="EMBL" id="JAUIRO010000005">
    <property type="protein sequence ID" value="KAK0713511.1"/>
    <property type="molecule type" value="Genomic_DNA"/>
</dbReference>
<dbReference type="SUPFAM" id="SSF51735">
    <property type="entry name" value="NAD(P)-binding Rossmann-fold domains"/>
    <property type="match status" value="1"/>
</dbReference>
<dbReference type="Proteomes" id="UP001172101">
    <property type="component" value="Unassembled WGS sequence"/>
</dbReference>
<evidence type="ECO:0000313" key="2">
    <source>
        <dbReference type="EMBL" id="KAK0713511.1"/>
    </source>
</evidence>
<sequence length="237" mass="25117">MFIRLKTPHPVNTGAGRGLGLGLVKELINRPKSSVGTVFAATQSEPSAALQQLVDSASGPLVVVRFDPGANLHGSAGIDVLINNVGVMPYTPDGIAAIAHNVTRAFLPLLERGAHKEVVGMGIMLGTLALSPVFAPFPVLAYKITKAALHMLAMQWANENAAKGFVFCVDCAGGEQWVKTDLGGDAADLTIEEAVLATLDVVDRLDKSSSGKLLNFLVQGWEKNLGMNQYDGRVLDW</sequence>
<dbReference type="InterPro" id="IPR002347">
    <property type="entry name" value="SDR_fam"/>
</dbReference>
<reference evidence="2" key="1">
    <citation type="submission" date="2023-06" db="EMBL/GenBank/DDBJ databases">
        <title>Genome-scale phylogeny and comparative genomics of the fungal order Sordariales.</title>
        <authorList>
            <consortium name="Lawrence Berkeley National Laboratory"/>
            <person name="Hensen N."/>
            <person name="Bonometti L."/>
            <person name="Westerberg I."/>
            <person name="Brannstrom I.O."/>
            <person name="Guillou S."/>
            <person name="Cros-Aarteil S."/>
            <person name="Calhoun S."/>
            <person name="Haridas S."/>
            <person name="Kuo A."/>
            <person name="Mondo S."/>
            <person name="Pangilinan J."/>
            <person name="Riley R."/>
            <person name="LaButti K."/>
            <person name="Andreopoulos B."/>
            <person name="Lipzen A."/>
            <person name="Chen C."/>
            <person name="Yanf M."/>
            <person name="Daum C."/>
            <person name="Ng V."/>
            <person name="Clum A."/>
            <person name="Steindorff A."/>
            <person name="Ohm R."/>
            <person name="Martin F."/>
            <person name="Silar P."/>
            <person name="Natvig D."/>
            <person name="Lalanne C."/>
            <person name="Gautier V."/>
            <person name="Ament-velasquez S.L."/>
            <person name="Kruys A."/>
            <person name="Hutchinson M.I."/>
            <person name="Powell A.J."/>
            <person name="Barry K."/>
            <person name="Miller A.N."/>
            <person name="Grigoriev I.V."/>
            <person name="Debuchy R."/>
            <person name="Gladieux P."/>
            <person name="Thoren M.H."/>
            <person name="Johannesson H."/>
        </authorList>
    </citation>
    <scope>NUCLEOTIDE SEQUENCE</scope>
    <source>
        <strain evidence="2">SMH2392-1A</strain>
    </source>
</reference>